<name>A0AA38IZ82_9CUCU</name>
<evidence type="ECO:0000313" key="4">
    <source>
        <dbReference type="EMBL" id="KAJ3662922.1"/>
    </source>
</evidence>
<sequence length="421" mass="47937">MNLLAHQPIEQTGYSTLKHLDGHHCTNVARKMGSNKSSHVELRIDKQNPKSPEKLSYTVRGRVSAKIPQKSSSATDECQTGRWPRLLRQKAYVSRHKNRLGSSSTACRLPRYFSAVSDIHNLRYGKSELPSGPQIWKNAELFGSPEIPALCYLHPQCEIVNFIPMSGYKTVSQMSQCYPLDEGLRTPSLKWSFLEEIPGGHGNLKFLAPSTGHYDETIHKGRPIMNEICEWIVTGKGMDATNNIIKCLVCDKTFVCNSSKNQHMRKFHQIIGTSKGKKNNISCILCSREKQVQKVFGTYLELTKHFEEEHHIQTEEEVIKCSNVEEFNKWMLIQRKSVRYTIRRKNNCSNSKTNRRIVYYDCNRSNNGYESKAVAKLPKAGGSIKIKGTCPSRIIANFEEDGTVTVKYIKSHIGHEEDLRC</sequence>
<comment type="caution">
    <text evidence="4">The sequence shown here is derived from an EMBL/GenBank/DDBJ whole genome shotgun (WGS) entry which is preliminary data.</text>
</comment>
<dbReference type="PANTHER" id="PTHR33936">
    <property type="entry name" value="PROTEIN CBG17840"/>
    <property type="match status" value="1"/>
</dbReference>
<keyword evidence="1" id="KW-0479">Metal-binding</keyword>
<feature type="compositionally biased region" description="Basic and acidic residues" evidence="2">
    <location>
        <begin position="38"/>
        <end position="53"/>
    </location>
</feature>
<keyword evidence="5" id="KW-1185">Reference proteome</keyword>
<dbReference type="GO" id="GO:0008270">
    <property type="term" value="F:zinc ion binding"/>
    <property type="evidence" value="ECO:0007669"/>
    <property type="project" value="UniProtKB-KW"/>
</dbReference>
<accession>A0AA38IZ82</accession>
<dbReference type="InterPro" id="IPR052797">
    <property type="entry name" value="RegFact_GeneExpr_CellDeath"/>
</dbReference>
<dbReference type="InterPro" id="IPR013087">
    <property type="entry name" value="Znf_C2H2_type"/>
</dbReference>
<feature type="domain" description="C2H2-type" evidence="3">
    <location>
        <begin position="245"/>
        <end position="268"/>
    </location>
</feature>
<organism evidence="4 5">
    <name type="scientific">Zophobas morio</name>
    <dbReference type="NCBI Taxonomy" id="2755281"/>
    <lineage>
        <taxon>Eukaryota</taxon>
        <taxon>Metazoa</taxon>
        <taxon>Ecdysozoa</taxon>
        <taxon>Arthropoda</taxon>
        <taxon>Hexapoda</taxon>
        <taxon>Insecta</taxon>
        <taxon>Pterygota</taxon>
        <taxon>Neoptera</taxon>
        <taxon>Endopterygota</taxon>
        <taxon>Coleoptera</taxon>
        <taxon>Polyphaga</taxon>
        <taxon>Cucujiformia</taxon>
        <taxon>Tenebrionidae</taxon>
        <taxon>Zophobas</taxon>
    </lineage>
</organism>
<keyword evidence="1" id="KW-0862">Zinc</keyword>
<dbReference type="EMBL" id="JALNTZ010000002">
    <property type="protein sequence ID" value="KAJ3662922.1"/>
    <property type="molecule type" value="Genomic_DNA"/>
</dbReference>
<evidence type="ECO:0000313" key="5">
    <source>
        <dbReference type="Proteomes" id="UP001168821"/>
    </source>
</evidence>
<dbReference type="AlphaFoldDB" id="A0AA38IZ82"/>
<dbReference type="PROSITE" id="PS00028">
    <property type="entry name" value="ZINC_FINGER_C2H2_1"/>
    <property type="match status" value="1"/>
</dbReference>
<dbReference type="PROSITE" id="PS50157">
    <property type="entry name" value="ZINC_FINGER_C2H2_2"/>
    <property type="match status" value="1"/>
</dbReference>
<keyword evidence="1" id="KW-0863">Zinc-finger</keyword>
<reference evidence="4" key="1">
    <citation type="journal article" date="2023" name="G3 (Bethesda)">
        <title>Whole genome assemblies of Zophobas morio and Tenebrio molitor.</title>
        <authorList>
            <person name="Kaur S."/>
            <person name="Stinson S.A."/>
            <person name="diCenzo G.C."/>
        </authorList>
    </citation>
    <scope>NUCLEOTIDE SEQUENCE</scope>
    <source>
        <strain evidence="4">QUZm001</strain>
    </source>
</reference>
<feature type="region of interest" description="Disordered" evidence="2">
    <location>
        <begin position="33"/>
        <end position="54"/>
    </location>
</feature>
<protein>
    <recommendedName>
        <fullName evidence="3">C2H2-type domain-containing protein</fullName>
    </recommendedName>
</protein>
<dbReference type="Proteomes" id="UP001168821">
    <property type="component" value="Unassembled WGS sequence"/>
</dbReference>
<gene>
    <name evidence="4" type="ORF">Zmor_007236</name>
</gene>
<dbReference type="SMART" id="SM00355">
    <property type="entry name" value="ZnF_C2H2"/>
    <property type="match status" value="2"/>
</dbReference>
<evidence type="ECO:0000256" key="2">
    <source>
        <dbReference type="SAM" id="MobiDB-lite"/>
    </source>
</evidence>
<evidence type="ECO:0000256" key="1">
    <source>
        <dbReference type="PROSITE-ProRule" id="PRU00042"/>
    </source>
</evidence>
<evidence type="ECO:0000259" key="3">
    <source>
        <dbReference type="PROSITE" id="PS50157"/>
    </source>
</evidence>
<dbReference type="PANTHER" id="PTHR33936:SF24">
    <property type="entry name" value="C2H2-TYPE DOMAIN-CONTAINING PROTEIN"/>
    <property type="match status" value="1"/>
</dbReference>
<proteinExistence type="predicted"/>